<dbReference type="CDD" id="cd04821">
    <property type="entry name" value="PA_M28_1_2"/>
    <property type="match status" value="1"/>
</dbReference>
<dbReference type="Gene3D" id="3.40.630.10">
    <property type="entry name" value="Zn peptidases"/>
    <property type="match status" value="1"/>
</dbReference>
<feature type="region of interest" description="Disordered" evidence="7">
    <location>
        <begin position="541"/>
        <end position="564"/>
    </location>
</feature>
<keyword evidence="6" id="KW-0862">Zinc</keyword>
<evidence type="ECO:0000256" key="2">
    <source>
        <dbReference type="ARBA" id="ARBA00022670"/>
    </source>
</evidence>
<dbReference type="GO" id="GO:0004180">
    <property type="term" value="F:carboxypeptidase activity"/>
    <property type="evidence" value="ECO:0007669"/>
    <property type="project" value="UniProtKB-KW"/>
</dbReference>
<evidence type="ECO:0000259" key="9">
    <source>
        <dbReference type="Pfam" id="PF04389"/>
    </source>
</evidence>
<evidence type="ECO:0000256" key="8">
    <source>
        <dbReference type="SAM" id="SignalP"/>
    </source>
</evidence>
<dbReference type="PANTHER" id="PTHR12147">
    <property type="entry name" value="METALLOPEPTIDASE M28 FAMILY MEMBER"/>
    <property type="match status" value="1"/>
</dbReference>
<dbReference type="SUPFAM" id="SSF52025">
    <property type="entry name" value="PA domain"/>
    <property type="match status" value="1"/>
</dbReference>
<dbReference type="STRING" id="529704.SAMN02927913_0377"/>
<name>A0A1H6Q9D2_9GAMM</name>
<feature type="compositionally biased region" description="Basic and acidic residues" evidence="7">
    <location>
        <begin position="548"/>
        <end position="564"/>
    </location>
</feature>
<dbReference type="Pfam" id="PF04389">
    <property type="entry name" value="Peptidase_M28"/>
    <property type="match status" value="1"/>
</dbReference>
<evidence type="ECO:0000256" key="7">
    <source>
        <dbReference type="SAM" id="MobiDB-lite"/>
    </source>
</evidence>
<protein>
    <submittedName>
        <fullName evidence="10">Zn-dependent amino-or carboxypeptidase, M28 family</fullName>
    </submittedName>
</protein>
<dbReference type="AlphaFoldDB" id="A0A1H6Q9D2"/>
<keyword evidence="2" id="KW-0645">Protease</keyword>
<evidence type="ECO:0000256" key="4">
    <source>
        <dbReference type="ARBA" id="ARBA00022729"/>
    </source>
</evidence>
<keyword evidence="11" id="KW-1185">Reference proteome</keyword>
<reference evidence="10 11" key="1">
    <citation type="submission" date="2016-10" db="EMBL/GenBank/DDBJ databases">
        <authorList>
            <person name="de Groot N.N."/>
        </authorList>
    </citation>
    <scope>NUCLEOTIDE SEQUENCE [LARGE SCALE GENOMIC DNA]</scope>
    <source>
        <strain evidence="10 11">DSM 26515</strain>
    </source>
</reference>
<dbReference type="GO" id="GO:0006508">
    <property type="term" value="P:proteolysis"/>
    <property type="evidence" value="ECO:0007669"/>
    <property type="project" value="UniProtKB-KW"/>
</dbReference>
<organism evidence="10 11">
    <name type="scientific">Frateuria terrea</name>
    <dbReference type="NCBI Taxonomy" id="529704"/>
    <lineage>
        <taxon>Bacteria</taxon>
        <taxon>Pseudomonadati</taxon>
        <taxon>Pseudomonadota</taxon>
        <taxon>Gammaproteobacteria</taxon>
        <taxon>Lysobacterales</taxon>
        <taxon>Rhodanobacteraceae</taxon>
        <taxon>Frateuria</taxon>
    </lineage>
</organism>
<evidence type="ECO:0000256" key="5">
    <source>
        <dbReference type="ARBA" id="ARBA00022801"/>
    </source>
</evidence>
<evidence type="ECO:0000256" key="6">
    <source>
        <dbReference type="ARBA" id="ARBA00022833"/>
    </source>
</evidence>
<evidence type="ECO:0000256" key="1">
    <source>
        <dbReference type="ARBA" id="ARBA00022438"/>
    </source>
</evidence>
<dbReference type="FunFam" id="3.40.630.10:FF:000088">
    <property type="entry name" value="Peptidase M20"/>
    <property type="match status" value="1"/>
</dbReference>
<sequence>MQGLFPRKGAPVNRLLASAITAALLTPAVAALATDLPTFDPHRLSQEVRTLSSDAFEGRGPATPGESKTVDYLIAQYKAAGLQPGGAVVDGKRTWTQPVPLGRFEIVGTPAFSLSEDGKAVPLTQGEQIAVRASMDGTRKVDIEHAPLVFVGYGVQAPERHWDDFKGVDLKGKIGVVLVNDPDFESGHGDFGGKAMTYYGRWTYKYEEAALQGALGMLVVHETAPASYGWATVKNSNINVQFDIVRDKPAAEHPTLEGWIQHDLAVQMFKAAGLDFAALKKQAQTRAFKPVTLKGVTFSAKYDVDAKVITSQNVVGRVEGSKRPDETVIYSAHWDHLGVGAPDARGDRIYNGAVDNATGTAALIELGRAFAHAPKPERSVIFLNVTAEEKGLLGSEYYATHPLYPTAKTVADINLDALDPQGVARNFTISGNAKLGLLDELIALARTYGMIYASDPHPEAGSFFRSDHFSFAKQGVPAISFESGDDLIKGGKAAGEAAGKLYNREHYHQPSDEWQAGWSFAGMAHDLRLLYQLGYQLADSDSWPQWSKDSEFRAAREQTADQRK</sequence>
<dbReference type="GO" id="GO:0004177">
    <property type="term" value="F:aminopeptidase activity"/>
    <property type="evidence" value="ECO:0007669"/>
    <property type="project" value="UniProtKB-KW"/>
</dbReference>
<gene>
    <name evidence="10" type="ORF">SAMN04487997_0462</name>
</gene>
<dbReference type="GO" id="GO:0008235">
    <property type="term" value="F:metalloexopeptidase activity"/>
    <property type="evidence" value="ECO:0007669"/>
    <property type="project" value="InterPro"/>
</dbReference>
<dbReference type="InterPro" id="IPR045175">
    <property type="entry name" value="M28_fam"/>
</dbReference>
<dbReference type="GO" id="GO:0046872">
    <property type="term" value="F:metal ion binding"/>
    <property type="evidence" value="ECO:0007669"/>
    <property type="project" value="UniProtKB-KW"/>
</dbReference>
<feature type="domain" description="Peptidase M28" evidence="9">
    <location>
        <begin position="313"/>
        <end position="516"/>
    </location>
</feature>
<keyword evidence="5" id="KW-0378">Hydrolase</keyword>
<evidence type="ECO:0000313" key="10">
    <source>
        <dbReference type="EMBL" id="SEI40389.1"/>
    </source>
</evidence>
<evidence type="ECO:0000256" key="3">
    <source>
        <dbReference type="ARBA" id="ARBA00022723"/>
    </source>
</evidence>
<dbReference type="InterPro" id="IPR046450">
    <property type="entry name" value="PA_dom_sf"/>
</dbReference>
<evidence type="ECO:0000313" key="11">
    <source>
        <dbReference type="Proteomes" id="UP000199420"/>
    </source>
</evidence>
<dbReference type="OrthoDB" id="9778250at2"/>
<dbReference type="Proteomes" id="UP000199420">
    <property type="component" value="Unassembled WGS sequence"/>
</dbReference>
<keyword evidence="10" id="KW-0121">Carboxypeptidase</keyword>
<dbReference type="EMBL" id="FNYC01000001">
    <property type="protein sequence ID" value="SEI40389.1"/>
    <property type="molecule type" value="Genomic_DNA"/>
</dbReference>
<dbReference type="PANTHER" id="PTHR12147:SF56">
    <property type="entry name" value="AMINOPEPTIDASE YDR415C-RELATED"/>
    <property type="match status" value="1"/>
</dbReference>
<dbReference type="SUPFAM" id="SSF53187">
    <property type="entry name" value="Zn-dependent exopeptidases"/>
    <property type="match status" value="1"/>
</dbReference>
<keyword evidence="4 8" id="KW-0732">Signal</keyword>
<accession>A0A1H6Q9D2</accession>
<feature type="signal peptide" evidence="8">
    <location>
        <begin position="1"/>
        <end position="33"/>
    </location>
</feature>
<keyword evidence="3" id="KW-0479">Metal-binding</keyword>
<dbReference type="RefSeq" id="WP_091332987.1">
    <property type="nucleotide sequence ID" value="NZ_FNYC01000001.1"/>
</dbReference>
<dbReference type="InterPro" id="IPR007484">
    <property type="entry name" value="Peptidase_M28"/>
</dbReference>
<keyword evidence="1" id="KW-0031">Aminopeptidase</keyword>
<feature type="chain" id="PRO_5011451249" evidence="8">
    <location>
        <begin position="34"/>
        <end position="564"/>
    </location>
</feature>
<proteinExistence type="predicted"/>